<dbReference type="PROSITE" id="PS51257">
    <property type="entry name" value="PROKAR_LIPOPROTEIN"/>
    <property type="match status" value="1"/>
</dbReference>
<evidence type="ECO:0000259" key="2">
    <source>
        <dbReference type="Pfam" id="PF14478"/>
    </source>
</evidence>
<accession>A0A1E5GU88</accession>
<dbReference type="STRING" id="903983.BCR23_04950"/>
<reference evidence="4" key="1">
    <citation type="submission" date="2016-09" db="EMBL/GenBank/DDBJ databases">
        <authorList>
            <person name="Gulvik C.A."/>
        </authorList>
    </citation>
    <scope>NUCLEOTIDE SEQUENCE [LARGE SCALE GENOMIC DNA]</scope>
    <source>
        <strain evidence="4">LMG 26306</strain>
    </source>
</reference>
<comment type="caution">
    <text evidence="3">The sequence shown here is derived from an EMBL/GenBank/DDBJ whole genome shotgun (WGS) entry which is preliminary data.</text>
</comment>
<dbReference type="Pfam" id="PF14478">
    <property type="entry name" value="DUF4430"/>
    <property type="match status" value="1"/>
</dbReference>
<feature type="domain" description="Transcobalamin-like C-terminal" evidence="2">
    <location>
        <begin position="61"/>
        <end position="126"/>
    </location>
</feature>
<keyword evidence="1" id="KW-0732">Signal</keyword>
<dbReference type="OrthoDB" id="2870483at2"/>
<name>A0A1E5GU88_9ENTE</name>
<evidence type="ECO:0000256" key="1">
    <source>
        <dbReference type="SAM" id="SignalP"/>
    </source>
</evidence>
<evidence type="ECO:0000313" key="3">
    <source>
        <dbReference type="EMBL" id="OEG16238.1"/>
    </source>
</evidence>
<dbReference type="EMBL" id="MIKB01000013">
    <property type="protein sequence ID" value="OEG16238.1"/>
    <property type="molecule type" value="Genomic_DNA"/>
</dbReference>
<dbReference type="Proteomes" id="UP000094764">
    <property type="component" value="Unassembled WGS sequence"/>
</dbReference>
<organism evidence="3 4">
    <name type="scientific">Enterococcus quebecensis</name>
    <dbReference type="NCBI Taxonomy" id="903983"/>
    <lineage>
        <taxon>Bacteria</taxon>
        <taxon>Bacillati</taxon>
        <taxon>Bacillota</taxon>
        <taxon>Bacilli</taxon>
        <taxon>Lactobacillales</taxon>
        <taxon>Enterococcaceae</taxon>
        <taxon>Enterococcus</taxon>
    </lineage>
</organism>
<proteinExistence type="predicted"/>
<sequence>MKKIIKAAMVVTIIFLLGACGKTSDTKESKKAKEDLVNVTIILKEEGKEFDKKELKVKKNESLQTILETNYKVEMDKEFISGIDGHQQDAKLSKYWLYDINGKQAEVMAVEYFPKDGDVITWDLKKL</sequence>
<evidence type="ECO:0000313" key="4">
    <source>
        <dbReference type="Proteomes" id="UP000094764"/>
    </source>
</evidence>
<protein>
    <recommendedName>
        <fullName evidence="2">Transcobalamin-like C-terminal domain-containing protein</fullName>
    </recommendedName>
</protein>
<dbReference type="InterPro" id="IPR027954">
    <property type="entry name" value="Transcobalamin-like_C"/>
</dbReference>
<dbReference type="AlphaFoldDB" id="A0A1E5GU88"/>
<feature type="chain" id="PRO_5038487692" description="Transcobalamin-like C-terminal domain-containing protein" evidence="1">
    <location>
        <begin position="20"/>
        <end position="127"/>
    </location>
</feature>
<feature type="signal peptide" evidence="1">
    <location>
        <begin position="1"/>
        <end position="19"/>
    </location>
</feature>
<keyword evidence="4" id="KW-1185">Reference proteome</keyword>
<dbReference type="RefSeq" id="WP_069634692.1">
    <property type="nucleotide sequence ID" value="NZ_JXKZ01000007.1"/>
</dbReference>
<dbReference type="Gene3D" id="2.170.130.30">
    <property type="match status" value="1"/>
</dbReference>
<gene>
    <name evidence="3" type="ORF">BCR23_04950</name>
</gene>